<dbReference type="Proteomes" id="UP000092993">
    <property type="component" value="Unassembled WGS sequence"/>
</dbReference>
<keyword evidence="1" id="KW-0812">Transmembrane</keyword>
<keyword evidence="1" id="KW-1133">Transmembrane helix</keyword>
<evidence type="ECO:0000256" key="1">
    <source>
        <dbReference type="SAM" id="Phobius"/>
    </source>
</evidence>
<name>A0A1C7M374_GRIFR</name>
<sequence>MWGTGRYHDLICFRDYQIQICIVFVLSWSICLLLVNTHVQRSPIDAFSCCMFADQMRGFPMVGPDKHKIDILSARQSSDNLLSLSLFPSGKHLPAQWELELPLALSVRRSNAAGVKGRSIPLFSRSMTAVFLRCVTHESRVWCLSSKFPDESMWCAGQPKREGRRYRAAAGQPEGGLAPWLGEHVPAYTFRELSTETNVSRTLLPTTSPSSQNDVDIAAASVQWRI</sequence>
<proteinExistence type="predicted"/>
<feature type="transmembrane region" description="Helical" evidence="1">
    <location>
        <begin position="16"/>
        <end position="35"/>
    </location>
</feature>
<comment type="caution">
    <text evidence="2">The sequence shown here is derived from an EMBL/GenBank/DDBJ whole genome shotgun (WGS) entry which is preliminary data.</text>
</comment>
<accession>A0A1C7M374</accession>
<keyword evidence="3" id="KW-1185">Reference proteome</keyword>
<dbReference type="AlphaFoldDB" id="A0A1C7M374"/>
<evidence type="ECO:0000313" key="3">
    <source>
        <dbReference type="Proteomes" id="UP000092993"/>
    </source>
</evidence>
<gene>
    <name evidence="2" type="ORF">A0H81_09304</name>
</gene>
<dbReference type="EMBL" id="LUGG01000013">
    <property type="protein sequence ID" value="OBZ70967.1"/>
    <property type="molecule type" value="Genomic_DNA"/>
</dbReference>
<organism evidence="2 3">
    <name type="scientific">Grifola frondosa</name>
    <name type="common">Maitake</name>
    <name type="synonym">Polyporus frondosus</name>
    <dbReference type="NCBI Taxonomy" id="5627"/>
    <lineage>
        <taxon>Eukaryota</taxon>
        <taxon>Fungi</taxon>
        <taxon>Dikarya</taxon>
        <taxon>Basidiomycota</taxon>
        <taxon>Agaricomycotina</taxon>
        <taxon>Agaricomycetes</taxon>
        <taxon>Polyporales</taxon>
        <taxon>Grifolaceae</taxon>
        <taxon>Grifola</taxon>
    </lineage>
</organism>
<evidence type="ECO:0000313" key="2">
    <source>
        <dbReference type="EMBL" id="OBZ70967.1"/>
    </source>
</evidence>
<reference evidence="2 3" key="1">
    <citation type="submission" date="2016-03" db="EMBL/GenBank/DDBJ databases">
        <title>Whole genome sequencing of Grifola frondosa 9006-11.</title>
        <authorList>
            <person name="Min B."/>
            <person name="Park H."/>
            <person name="Kim J.-G."/>
            <person name="Cho H."/>
            <person name="Oh Y.-L."/>
            <person name="Kong W.-S."/>
            <person name="Choi I.-G."/>
        </authorList>
    </citation>
    <scope>NUCLEOTIDE SEQUENCE [LARGE SCALE GENOMIC DNA]</scope>
    <source>
        <strain evidence="2 3">9006-11</strain>
    </source>
</reference>
<keyword evidence="1" id="KW-0472">Membrane</keyword>
<protein>
    <submittedName>
        <fullName evidence="2">Uncharacterized protein</fullName>
    </submittedName>
</protein>